<dbReference type="OrthoDB" id="10483600at2759"/>
<keyword evidence="3" id="KW-1185">Reference proteome</keyword>
<feature type="region of interest" description="Disordered" evidence="1">
    <location>
        <begin position="1"/>
        <end position="185"/>
    </location>
</feature>
<evidence type="ECO:0000256" key="1">
    <source>
        <dbReference type="SAM" id="MobiDB-lite"/>
    </source>
</evidence>
<dbReference type="EMBL" id="CABFNO020001473">
    <property type="protein sequence ID" value="CAG9990632.1"/>
    <property type="molecule type" value="Genomic_DNA"/>
</dbReference>
<feature type="compositionally biased region" description="Low complexity" evidence="1">
    <location>
        <begin position="62"/>
        <end position="90"/>
    </location>
</feature>
<sequence length="185" mass="19542">MEGEGGTRPHLAGADSPFGGKPKKKRYATQHETRWLEEGQPSDPILKQSSGLADQPLPTLPPNSQQIQPAAQPQSQTPPSVVSTVSPALSILGSGKYARMSPGQDAPAIQPGAPSAYLAAQPLNHSSLRSQSQSTQIDATNGDALSAIDEEQTIRGRSVSPSPSAPQPELSKLRRGLSKLLRRNN</sequence>
<name>A0A9N9UH44_9HYPO</name>
<dbReference type="Proteomes" id="UP000754883">
    <property type="component" value="Unassembled WGS sequence"/>
</dbReference>
<protein>
    <submittedName>
        <fullName evidence="2">Uncharacterized protein</fullName>
    </submittedName>
</protein>
<proteinExistence type="predicted"/>
<comment type="caution">
    <text evidence="2">The sequence shown here is derived from an EMBL/GenBank/DDBJ whole genome shotgun (WGS) entry which is preliminary data.</text>
</comment>
<reference evidence="2" key="1">
    <citation type="submission" date="2021-10" db="EMBL/GenBank/DDBJ databases">
        <authorList>
            <person name="Piombo E."/>
        </authorList>
    </citation>
    <scope>NUCLEOTIDE SEQUENCE</scope>
</reference>
<dbReference type="AlphaFoldDB" id="A0A9N9UH44"/>
<evidence type="ECO:0000313" key="3">
    <source>
        <dbReference type="Proteomes" id="UP000754883"/>
    </source>
</evidence>
<evidence type="ECO:0000313" key="2">
    <source>
        <dbReference type="EMBL" id="CAG9990632.1"/>
    </source>
</evidence>
<feature type="compositionally biased region" description="Polar residues" evidence="1">
    <location>
        <begin position="123"/>
        <end position="139"/>
    </location>
</feature>
<feature type="compositionally biased region" description="Basic residues" evidence="1">
    <location>
        <begin position="173"/>
        <end position="185"/>
    </location>
</feature>
<organism evidence="2 3">
    <name type="scientific">Clonostachys byssicola</name>
    <dbReference type="NCBI Taxonomy" id="160290"/>
    <lineage>
        <taxon>Eukaryota</taxon>
        <taxon>Fungi</taxon>
        <taxon>Dikarya</taxon>
        <taxon>Ascomycota</taxon>
        <taxon>Pezizomycotina</taxon>
        <taxon>Sordariomycetes</taxon>
        <taxon>Hypocreomycetidae</taxon>
        <taxon>Hypocreales</taxon>
        <taxon>Bionectriaceae</taxon>
        <taxon>Clonostachys</taxon>
    </lineage>
</organism>
<accession>A0A9N9UH44</accession>
<gene>
    <name evidence="2" type="ORF">CBYS24578_00013937</name>
</gene>